<evidence type="ECO:0000313" key="3">
    <source>
        <dbReference type="Proteomes" id="UP000677126"/>
    </source>
</evidence>
<protein>
    <submittedName>
        <fullName evidence="2">Uncharacterized protein</fullName>
    </submittedName>
</protein>
<name>A0ABX8E7W7_9SPHN</name>
<reference evidence="2 3" key="1">
    <citation type="journal article" date="2021" name="Int. J. Syst. Evol. Microbiol.">
        <title>Novosphingobium decolorationis sp. nov., an aniline blue-decolourizing bacterium isolated from East Pacific sediment.</title>
        <authorList>
            <person name="Chen X."/>
            <person name="Dong B."/>
            <person name="Chen T."/>
            <person name="Ren N."/>
            <person name="Wang J."/>
            <person name="Xu Y."/>
            <person name="Yang J."/>
            <person name="Zhu S."/>
            <person name="Chen J."/>
        </authorList>
    </citation>
    <scope>NUCLEOTIDE SEQUENCE [LARGE SCALE GENOMIC DNA]</scope>
    <source>
        <strain evidence="2 3">502str22</strain>
    </source>
</reference>
<accession>A0ABX8E7W7</accession>
<dbReference type="Proteomes" id="UP000677126">
    <property type="component" value="Chromosome"/>
</dbReference>
<evidence type="ECO:0000256" key="1">
    <source>
        <dbReference type="SAM" id="MobiDB-lite"/>
    </source>
</evidence>
<evidence type="ECO:0000313" key="2">
    <source>
        <dbReference type="EMBL" id="QVM85275.1"/>
    </source>
</evidence>
<keyword evidence="3" id="KW-1185">Reference proteome</keyword>
<gene>
    <name evidence="2" type="ORF">HT578_17665</name>
</gene>
<sequence>MIQLAPCRVPSIRHPTPGANGRLWSGPPRNSAVYRRREDIWRLAHNLLGGPKAADAFLSQPSTDGHGTLMDQVQASALGQLQVSHCLHRRASQGGYNF</sequence>
<organism evidence="2 3">
    <name type="scientific">Novosphingobium decolorationis</name>
    <dbReference type="NCBI Taxonomy" id="2698673"/>
    <lineage>
        <taxon>Bacteria</taxon>
        <taxon>Pseudomonadati</taxon>
        <taxon>Pseudomonadota</taxon>
        <taxon>Alphaproteobacteria</taxon>
        <taxon>Sphingomonadales</taxon>
        <taxon>Sphingomonadaceae</taxon>
        <taxon>Novosphingobium</taxon>
    </lineage>
</organism>
<proteinExistence type="predicted"/>
<dbReference type="EMBL" id="CP054856">
    <property type="protein sequence ID" value="QVM85275.1"/>
    <property type="molecule type" value="Genomic_DNA"/>
</dbReference>
<feature type="region of interest" description="Disordered" evidence="1">
    <location>
        <begin position="9"/>
        <end position="28"/>
    </location>
</feature>